<reference evidence="1" key="1">
    <citation type="submission" date="2023-04" db="EMBL/GenBank/DDBJ databases">
        <authorList>
            <consortium name="ELIXIR-Norway"/>
        </authorList>
    </citation>
    <scope>NUCLEOTIDE SEQUENCE [LARGE SCALE GENOMIC DNA]</scope>
</reference>
<evidence type="ECO:0000313" key="2">
    <source>
        <dbReference type="Proteomes" id="UP001176941"/>
    </source>
</evidence>
<gene>
    <name evidence="1" type="ORF">MRATA1EN1_LOCUS13161</name>
</gene>
<keyword evidence="2" id="KW-1185">Reference proteome</keyword>
<proteinExistence type="predicted"/>
<dbReference type="EMBL" id="OX459958">
    <property type="protein sequence ID" value="CAI9164199.1"/>
    <property type="molecule type" value="Genomic_DNA"/>
</dbReference>
<accession>A0ABN8YRV4</accession>
<dbReference type="Proteomes" id="UP001176941">
    <property type="component" value="Chromosome 22"/>
</dbReference>
<sequence>MESRAKQWLGTTGHRRASGWEQLPLSSSICRSNTTSIEIHHFSEIPQAPADSILSLEPFPGSAGPCSPAPLFASSLLSPLPSPLPWILPTLNCPQLLKHILHCSSLYLLTRMFFALSSLLNHPSILGGLTQTSPPSSLIPQS</sequence>
<protein>
    <submittedName>
        <fullName evidence="1">Uncharacterized protein</fullName>
    </submittedName>
</protein>
<organism evidence="1 2">
    <name type="scientific">Rangifer tarandus platyrhynchus</name>
    <name type="common">Svalbard reindeer</name>
    <dbReference type="NCBI Taxonomy" id="3082113"/>
    <lineage>
        <taxon>Eukaryota</taxon>
        <taxon>Metazoa</taxon>
        <taxon>Chordata</taxon>
        <taxon>Craniata</taxon>
        <taxon>Vertebrata</taxon>
        <taxon>Euteleostomi</taxon>
        <taxon>Mammalia</taxon>
        <taxon>Eutheria</taxon>
        <taxon>Laurasiatheria</taxon>
        <taxon>Artiodactyla</taxon>
        <taxon>Ruminantia</taxon>
        <taxon>Pecora</taxon>
        <taxon>Cervidae</taxon>
        <taxon>Odocoileinae</taxon>
        <taxon>Rangifer</taxon>
    </lineage>
</organism>
<name>A0ABN8YRV4_RANTA</name>
<evidence type="ECO:0000313" key="1">
    <source>
        <dbReference type="EMBL" id="CAI9164199.1"/>
    </source>
</evidence>